<gene>
    <name evidence="3" type="ordered locus">sce5589</name>
</gene>
<feature type="region of interest" description="Disordered" evidence="1">
    <location>
        <begin position="197"/>
        <end position="229"/>
    </location>
</feature>
<evidence type="ECO:0000256" key="2">
    <source>
        <dbReference type="SAM" id="SignalP"/>
    </source>
</evidence>
<dbReference type="eggNOG" id="COG4700">
    <property type="taxonomic scope" value="Bacteria"/>
</dbReference>
<feature type="chain" id="PRO_5002735761" description="PEGA domain-containing protein" evidence="2">
    <location>
        <begin position="27"/>
        <end position="351"/>
    </location>
</feature>
<dbReference type="Proteomes" id="UP000002139">
    <property type="component" value="Chromosome"/>
</dbReference>
<dbReference type="OrthoDB" id="5506976at2"/>
<dbReference type="AlphaFoldDB" id="A9G3E1"/>
<dbReference type="RefSeq" id="WP_012238217.1">
    <property type="nucleotide sequence ID" value="NC_010162.1"/>
</dbReference>
<keyword evidence="2" id="KW-0732">Signal</keyword>
<feature type="compositionally biased region" description="Pro residues" evidence="1">
    <location>
        <begin position="199"/>
        <end position="220"/>
    </location>
</feature>
<evidence type="ECO:0008006" key="5">
    <source>
        <dbReference type="Google" id="ProtNLM"/>
    </source>
</evidence>
<dbReference type="KEGG" id="scl:sce5589"/>
<protein>
    <recommendedName>
        <fullName evidence="5">PEGA domain-containing protein</fullName>
    </recommendedName>
</protein>
<dbReference type="EMBL" id="AM746676">
    <property type="protein sequence ID" value="CAN95752.1"/>
    <property type="molecule type" value="Genomic_DNA"/>
</dbReference>
<organism evidence="3 4">
    <name type="scientific">Sorangium cellulosum (strain So ce56)</name>
    <name type="common">Polyangium cellulosum (strain So ce56)</name>
    <dbReference type="NCBI Taxonomy" id="448385"/>
    <lineage>
        <taxon>Bacteria</taxon>
        <taxon>Pseudomonadati</taxon>
        <taxon>Myxococcota</taxon>
        <taxon>Polyangia</taxon>
        <taxon>Polyangiales</taxon>
        <taxon>Polyangiaceae</taxon>
        <taxon>Sorangium</taxon>
    </lineage>
</organism>
<name>A9G3E1_SORC5</name>
<dbReference type="BioCyc" id="SCEL448385:SCE_RS28680-MONOMER"/>
<keyword evidence="4" id="KW-1185">Reference proteome</keyword>
<feature type="signal peptide" evidence="2">
    <location>
        <begin position="1"/>
        <end position="26"/>
    </location>
</feature>
<reference evidence="3 4" key="1">
    <citation type="journal article" date="2007" name="Nat. Biotechnol.">
        <title>Complete genome sequence of the myxobacterium Sorangium cellulosum.</title>
        <authorList>
            <person name="Schneiker S."/>
            <person name="Perlova O."/>
            <person name="Kaiser O."/>
            <person name="Gerth K."/>
            <person name="Alici A."/>
            <person name="Altmeyer M.O."/>
            <person name="Bartels D."/>
            <person name="Bekel T."/>
            <person name="Beyer S."/>
            <person name="Bode E."/>
            <person name="Bode H.B."/>
            <person name="Bolten C.J."/>
            <person name="Choudhuri J.V."/>
            <person name="Doss S."/>
            <person name="Elnakady Y.A."/>
            <person name="Frank B."/>
            <person name="Gaigalat L."/>
            <person name="Goesmann A."/>
            <person name="Groeger C."/>
            <person name="Gross F."/>
            <person name="Jelsbak L."/>
            <person name="Jelsbak L."/>
            <person name="Kalinowski J."/>
            <person name="Kegler C."/>
            <person name="Knauber T."/>
            <person name="Konietzny S."/>
            <person name="Kopp M."/>
            <person name="Krause L."/>
            <person name="Krug D."/>
            <person name="Linke B."/>
            <person name="Mahmud T."/>
            <person name="Martinez-Arias R."/>
            <person name="McHardy A.C."/>
            <person name="Merai M."/>
            <person name="Meyer F."/>
            <person name="Mormann S."/>
            <person name="Munoz-Dorado J."/>
            <person name="Perez J."/>
            <person name="Pradella S."/>
            <person name="Rachid S."/>
            <person name="Raddatz G."/>
            <person name="Rosenau F."/>
            <person name="Rueckert C."/>
            <person name="Sasse F."/>
            <person name="Scharfe M."/>
            <person name="Schuster S.C."/>
            <person name="Suen G."/>
            <person name="Treuner-Lange A."/>
            <person name="Velicer G.J."/>
            <person name="Vorholter F.-J."/>
            <person name="Weissman K.J."/>
            <person name="Welch R.D."/>
            <person name="Wenzel S.C."/>
            <person name="Whitworth D.E."/>
            <person name="Wilhelm S."/>
            <person name="Wittmann C."/>
            <person name="Bloecker H."/>
            <person name="Puehler A."/>
            <person name="Mueller R."/>
        </authorList>
    </citation>
    <scope>NUCLEOTIDE SEQUENCE [LARGE SCALE GENOMIC DNA]</scope>
    <source>
        <strain evidence="4">So ce56</strain>
    </source>
</reference>
<sequence>MTPWLRRSTSLLAISGLLSLSMPAAAQDIATAAALFEQGLADMQAGRYETGCKALAESERIDPQPGTLFTLASCEAQWGRTATAVARFKDYLARFDRLTPAEQARQRERPSLSKQEIERLAPRVPKLALSLPPGAPAGTVVTRDGISQGEAMLGLALPVDPGEHRISIQTPGGPLREQRITIAEGEAKQLTLALTEAPAPAPPAPPLPSPQPAGPEPAGPDAPAGSGGRRTAMVVAGGLGAAGLVLGGITGALVLDKKGTIDEHCGSGIHAADPKACDTTGRDAGTSANSLATVSTIGFAVGLAGAGTALILYLTEPKAAAPSVSPSQRWITAGVLEAGPEGALFGARGRF</sequence>
<dbReference type="HOGENOM" id="CLU_052651_1_0_7"/>
<evidence type="ECO:0000313" key="3">
    <source>
        <dbReference type="EMBL" id="CAN95752.1"/>
    </source>
</evidence>
<evidence type="ECO:0000256" key="1">
    <source>
        <dbReference type="SAM" id="MobiDB-lite"/>
    </source>
</evidence>
<proteinExistence type="predicted"/>
<evidence type="ECO:0000313" key="4">
    <source>
        <dbReference type="Proteomes" id="UP000002139"/>
    </source>
</evidence>
<accession>A9G3E1</accession>